<keyword evidence="5" id="KW-1185">Reference proteome</keyword>
<dbReference type="RefSeq" id="XP_067920492.1">
    <property type="nucleotide sequence ID" value="XM_068067533.1"/>
</dbReference>
<sequence>MGSSRLRQHSALRILVCAVALGVALPLLAKGDLTSGRQEKTGQSSPSGHGKTGSSEIPVCGADPSGADGKIGGKLLELDGKNGLQFKCADNETLGPPEEQANSVPKQFVNVYEYNGNGTCKIEGHVKTLDSIVPGATLTQSTEASGEERPAQVRKVGQPVYTLNYSKDPDGEQLLCYTCNKPSGLSSALQSNPDATPCVVRIKVPGKAHPPTPNTSTTPPSSTVSSSTLPTSTSGDSAIAVGVTAVAATFLGVVLCF</sequence>
<dbReference type="InterPro" id="IPR007226">
    <property type="entry name" value="SRS_dom"/>
</dbReference>
<keyword evidence="2" id="KW-0732">Signal</keyword>
<proteinExistence type="predicted"/>
<accession>A0A2C6KMN1</accession>
<evidence type="ECO:0000313" key="4">
    <source>
        <dbReference type="EMBL" id="PHJ18787.1"/>
    </source>
</evidence>
<feature type="signal peptide" evidence="2">
    <location>
        <begin position="1"/>
        <end position="24"/>
    </location>
</feature>
<dbReference type="Proteomes" id="UP000221165">
    <property type="component" value="Unassembled WGS sequence"/>
</dbReference>
<dbReference type="GO" id="GO:0016020">
    <property type="term" value="C:membrane"/>
    <property type="evidence" value="ECO:0007669"/>
    <property type="project" value="InterPro"/>
</dbReference>
<evidence type="ECO:0000313" key="5">
    <source>
        <dbReference type="Proteomes" id="UP000221165"/>
    </source>
</evidence>
<feature type="domain" description="SRS" evidence="3">
    <location>
        <begin position="81"/>
        <end position="204"/>
    </location>
</feature>
<evidence type="ECO:0000256" key="2">
    <source>
        <dbReference type="SAM" id="SignalP"/>
    </source>
</evidence>
<dbReference type="VEuPathDB" id="ToxoDB:CSUI_007387"/>
<feature type="region of interest" description="Disordered" evidence="1">
    <location>
        <begin position="35"/>
        <end position="63"/>
    </location>
</feature>
<organism evidence="4 5">
    <name type="scientific">Cystoisospora suis</name>
    <dbReference type="NCBI Taxonomy" id="483139"/>
    <lineage>
        <taxon>Eukaryota</taxon>
        <taxon>Sar</taxon>
        <taxon>Alveolata</taxon>
        <taxon>Apicomplexa</taxon>
        <taxon>Conoidasida</taxon>
        <taxon>Coccidia</taxon>
        <taxon>Eucoccidiorida</taxon>
        <taxon>Eimeriorina</taxon>
        <taxon>Sarcocystidae</taxon>
        <taxon>Cystoisospora</taxon>
    </lineage>
</organism>
<dbReference type="Gene3D" id="2.60.40.1320">
    <property type="entry name" value="SRS domain"/>
    <property type="match status" value="1"/>
</dbReference>
<reference evidence="4 5" key="1">
    <citation type="journal article" date="2017" name="Int. J. Parasitol.">
        <title>The genome of the protozoan parasite Cystoisospora suis and a reverse vaccinology approach to identify vaccine candidates.</title>
        <authorList>
            <person name="Palmieri N."/>
            <person name="Shrestha A."/>
            <person name="Ruttkowski B."/>
            <person name="Beck T."/>
            <person name="Vogl C."/>
            <person name="Tomley F."/>
            <person name="Blake D.P."/>
            <person name="Joachim A."/>
        </authorList>
    </citation>
    <scope>NUCLEOTIDE SEQUENCE [LARGE SCALE GENOMIC DNA]</scope>
    <source>
        <strain evidence="4 5">Wien I</strain>
    </source>
</reference>
<protein>
    <submittedName>
        <fullName evidence="4">Sag-related sequence srs11</fullName>
    </submittedName>
</protein>
<dbReference type="AlphaFoldDB" id="A0A2C6KMN1"/>
<dbReference type="Pfam" id="PF04092">
    <property type="entry name" value="SAG"/>
    <property type="match status" value="1"/>
</dbReference>
<gene>
    <name evidence="4" type="ORF">CSUI_007387</name>
</gene>
<comment type="caution">
    <text evidence="4">The sequence shown here is derived from an EMBL/GenBank/DDBJ whole genome shotgun (WGS) entry which is preliminary data.</text>
</comment>
<feature type="chain" id="PRO_5012361070" evidence="2">
    <location>
        <begin position="25"/>
        <end position="257"/>
    </location>
</feature>
<evidence type="ECO:0000259" key="3">
    <source>
        <dbReference type="Pfam" id="PF04092"/>
    </source>
</evidence>
<dbReference type="GeneID" id="94430744"/>
<feature type="compositionally biased region" description="Low complexity" evidence="1">
    <location>
        <begin position="214"/>
        <end position="233"/>
    </location>
</feature>
<evidence type="ECO:0000256" key="1">
    <source>
        <dbReference type="SAM" id="MobiDB-lite"/>
    </source>
</evidence>
<dbReference type="InterPro" id="IPR036755">
    <property type="entry name" value="SRS_dom_sf"/>
</dbReference>
<name>A0A2C6KMN1_9APIC</name>
<dbReference type="EMBL" id="MIGC01003893">
    <property type="protein sequence ID" value="PHJ18787.1"/>
    <property type="molecule type" value="Genomic_DNA"/>
</dbReference>
<feature type="compositionally biased region" description="Polar residues" evidence="1">
    <location>
        <begin position="41"/>
        <end position="55"/>
    </location>
</feature>
<feature type="region of interest" description="Disordered" evidence="1">
    <location>
        <begin position="204"/>
        <end position="233"/>
    </location>
</feature>